<keyword evidence="2" id="KW-0238">DNA-binding</keyword>
<gene>
    <name evidence="6" type="ORF">C7B64_21055</name>
</gene>
<dbReference type="OrthoDB" id="456420at2"/>
<protein>
    <submittedName>
        <fullName evidence="6">Integrase</fullName>
    </submittedName>
</protein>
<dbReference type="SUPFAM" id="SSF56349">
    <property type="entry name" value="DNA breaking-rejoining enzymes"/>
    <property type="match status" value="1"/>
</dbReference>
<keyword evidence="3" id="KW-0233">DNA recombination</keyword>
<dbReference type="PROSITE" id="PS51898">
    <property type="entry name" value="TYR_RECOMBINASE"/>
    <property type="match status" value="1"/>
</dbReference>
<comment type="similarity">
    <text evidence="1">Belongs to the 'phage' integrase family.</text>
</comment>
<dbReference type="Gene3D" id="1.10.443.10">
    <property type="entry name" value="Intergrase catalytic core"/>
    <property type="match status" value="1"/>
</dbReference>
<reference evidence="6 7" key="1">
    <citation type="submission" date="2018-02" db="EMBL/GenBank/DDBJ databases">
        <authorList>
            <person name="Cohen D.B."/>
            <person name="Kent A.D."/>
        </authorList>
    </citation>
    <scope>NUCLEOTIDE SEQUENCE [LARGE SCALE GENOMIC DNA]</scope>
    <source>
        <strain evidence="6 7">CCAP 1448/3</strain>
    </source>
</reference>
<dbReference type="InterPro" id="IPR050090">
    <property type="entry name" value="Tyrosine_recombinase_XerCD"/>
</dbReference>
<keyword evidence="7" id="KW-1185">Reference proteome</keyword>
<dbReference type="GO" id="GO:0015074">
    <property type="term" value="P:DNA integration"/>
    <property type="evidence" value="ECO:0007669"/>
    <property type="project" value="InterPro"/>
</dbReference>
<proteinExistence type="inferred from homology"/>
<accession>A0A2T1BYD0</accession>
<evidence type="ECO:0000256" key="4">
    <source>
        <dbReference type="SAM" id="MobiDB-lite"/>
    </source>
</evidence>
<dbReference type="PANTHER" id="PTHR30349">
    <property type="entry name" value="PHAGE INTEGRASE-RELATED"/>
    <property type="match status" value="1"/>
</dbReference>
<evidence type="ECO:0000256" key="1">
    <source>
        <dbReference type="ARBA" id="ARBA00008857"/>
    </source>
</evidence>
<dbReference type="GO" id="GO:0003677">
    <property type="term" value="F:DNA binding"/>
    <property type="evidence" value="ECO:0007669"/>
    <property type="project" value="UniProtKB-KW"/>
</dbReference>
<evidence type="ECO:0000259" key="5">
    <source>
        <dbReference type="PROSITE" id="PS51898"/>
    </source>
</evidence>
<dbReference type="InterPro" id="IPR011010">
    <property type="entry name" value="DNA_brk_join_enz"/>
</dbReference>
<evidence type="ECO:0000256" key="3">
    <source>
        <dbReference type="ARBA" id="ARBA00023172"/>
    </source>
</evidence>
<dbReference type="GO" id="GO:0006310">
    <property type="term" value="P:DNA recombination"/>
    <property type="evidence" value="ECO:0007669"/>
    <property type="project" value="UniProtKB-KW"/>
</dbReference>
<evidence type="ECO:0000256" key="2">
    <source>
        <dbReference type="ARBA" id="ARBA00023125"/>
    </source>
</evidence>
<dbReference type="AlphaFoldDB" id="A0A2T1BYD0"/>
<name>A0A2T1BYD0_9CYAN</name>
<comment type="caution">
    <text evidence="6">The sequence shown here is derived from an EMBL/GenBank/DDBJ whole genome shotgun (WGS) entry which is preliminary data.</text>
</comment>
<dbReference type="PANTHER" id="PTHR30349:SF41">
    <property type="entry name" value="INTEGRASE_RECOMBINASE PROTEIN MJ0367-RELATED"/>
    <property type="match status" value="1"/>
</dbReference>
<dbReference type="InterPro" id="IPR002104">
    <property type="entry name" value="Integrase_catalytic"/>
</dbReference>
<reference evidence="6 7" key="2">
    <citation type="submission" date="2018-03" db="EMBL/GenBank/DDBJ databases">
        <title>The ancient ancestry and fast evolution of plastids.</title>
        <authorList>
            <person name="Moore K.R."/>
            <person name="Magnabosco C."/>
            <person name="Momper L."/>
            <person name="Gold D.A."/>
            <person name="Bosak T."/>
            <person name="Fournier G.P."/>
        </authorList>
    </citation>
    <scope>NUCLEOTIDE SEQUENCE [LARGE SCALE GENOMIC DNA]</scope>
    <source>
        <strain evidence="6 7">CCAP 1448/3</strain>
    </source>
</reference>
<dbReference type="RefSeq" id="WP_106291070.1">
    <property type="nucleotide sequence ID" value="NZ_CAWNTC010000186.1"/>
</dbReference>
<dbReference type="InterPro" id="IPR013762">
    <property type="entry name" value="Integrase-like_cat_sf"/>
</dbReference>
<sequence>MKVNRHGRSKILSLEEIQLLFSQGLKNQKDRALFAVMLFSACRIKEVCTLLTTDVYEASGRVRSEIIFRKGNTKGKLATRTIPVLEDLRLILTEYRVEAGEEYLFPGRFGKSYIQCDSAARILRKACAEVGIVGASTHSFRRTALTQMSDTGIPLRVIQEVSGHRDLGQLQTYLEVKPEQVRGAIASLSMLSPRGVGGDQHAFPDFNSGAGSSVNPVEDRS</sequence>
<organism evidence="6 7">
    <name type="scientific">Merismopedia glauca CCAP 1448/3</name>
    <dbReference type="NCBI Taxonomy" id="1296344"/>
    <lineage>
        <taxon>Bacteria</taxon>
        <taxon>Bacillati</taxon>
        <taxon>Cyanobacteriota</taxon>
        <taxon>Cyanophyceae</taxon>
        <taxon>Synechococcales</taxon>
        <taxon>Merismopediaceae</taxon>
        <taxon>Merismopedia</taxon>
    </lineage>
</organism>
<dbReference type="EMBL" id="PVWJ01000148">
    <property type="protein sequence ID" value="PSB00908.1"/>
    <property type="molecule type" value="Genomic_DNA"/>
</dbReference>
<feature type="domain" description="Tyr recombinase" evidence="5">
    <location>
        <begin position="7"/>
        <end position="186"/>
    </location>
</feature>
<feature type="region of interest" description="Disordered" evidence="4">
    <location>
        <begin position="201"/>
        <end position="221"/>
    </location>
</feature>
<dbReference type="Proteomes" id="UP000238762">
    <property type="component" value="Unassembled WGS sequence"/>
</dbReference>
<evidence type="ECO:0000313" key="6">
    <source>
        <dbReference type="EMBL" id="PSB00908.1"/>
    </source>
</evidence>
<dbReference type="CDD" id="cd00796">
    <property type="entry name" value="INT_Rci_Hp1_C"/>
    <property type="match status" value="1"/>
</dbReference>
<dbReference type="Pfam" id="PF00589">
    <property type="entry name" value="Phage_integrase"/>
    <property type="match status" value="1"/>
</dbReference>
<evidence type="ECO:0000313" key="7">
    <source>
        <dbReference type="Proteomes" id="UP000238762"/>
    </source>
</evidence>